<sequence>MGTAAYQNTSGGLMTVNDGDIAGYRFTVTPNGGQRTISTVELGFSVRVDTGGTDEAYIIDDLAIYEVGSVQDNEPPTAPAGLTLASKTDTSATLSWTAATDNVGVSVYDIYRDGALAQSVGSPATSAEVLGLSPNTTYLFTVKAKDGAGNVSVPSNELSVTTNPSAGGLPAPFGDRDIGSVGIAGSAVYDATTGKFTVRASGGDIWGTEDAFRFVYRPWTGYGQIVARVASVQNAAEWTKAGVMIRGSLDKQSPYAMMAMTPTHGVVFQDRLQAGGASTLTNGTSAQAPYWVKLVRDAGGISAYDSSDGENWTLIKKDAVNLPDTVYVGLAVTSHTNTRLATAEFDQVAIGEAPPPEAAYAPFPGTIETRKAWLWNKTKTMQEESGPINTAQYVAQIADGQNVANNLTKLDNLFKTYDWEQYKTMAKMYAYLMVGDKFDATMMDHVRQYFASYAYAALPQTENLRMSNYATGYLVGQYFPDLADLNGNAGAALKSLNKANIEAMIEAGVRKGWAEYESPEYTFMTYFCLNALYQYSDEADLRQKAKMAMDVIWFEWANDWIDGYSISSISRAKGDSVSANDPAWRGADHTSLAWSYFGAHRAQQAVGESDSTAPSMYRPFLEYLGLVVYRGMTYEPPAMAIQIGQNAAKDYASRKTNLQNSSGRGMKIYRQAYVKPAWGLATEVQYSRVDNWIEDLPIVLRWHSDAPNPLFRLSADQGNSPIGNYSQPANQRIMQDGPAAVGVYKLLNSPTSNYLNAMFPDTGSIVARQEQSGWVFADTGTMYFAFKMIKPYAWYHQTSTDPANKVKTTAQLHPTAQLLYSYDILRSQADKNGWVLETADASEYADFAGFKSAVLANTTVDASHIDETNPRLIYRSLRGDTMDITFDEAAAAYAGTHKINGTPIDYNAFKLFDTPWLRQDPNGSTFTATLGAERLTYNFANWTISQGPAEAEPLFADGFDGGLAKWDLFGSTDWQVQGSGASAALTGTTTQTFPQRAVVKPSQLPYETQNYKLAFNAKGDRFRAMFRYASSTSYYFLEFKNGHVAELWKYPNSSASVQVGTPVDIGAVLPGFSLADWHAYEVEVNGNTFKLILDGTPVAVFTDASLSAGGIGFALKSAGTAVTMSVDQVTVRPLN</sequence>
<dbReference type="SUPFAM" id="SSF49265">
    <property type="entry name" value="Fibronectin type III"/>
    <property type="match status" value="1"/>
</dbReference>
<protein>
    <submittedName>
        <fullName evidence="2">Fibronectin type III domain-containing protein</fullName>
    </submittedName>
</protein>
<evidence type="ECO:0000259" key="1">
    <source>
        <dbReference type="PROSITE" id="PS50853"/>
    </source>
</evidence>
<dbReference type="InterPro" id="IPR036116">
    <property type="entry name" value="FN3_sf"/>
</dbReference>
<dbReference type="Gene3D" id="2.60.120.200">
    <property type="match status" value="1"/>
</dbReference>
<dbReference type="PROSITE" id="PS50853">
    <property type="entry name" value="FN3"/>
    <property type="match status" value="1"/>
</dbReference>
<gene>
    <name evidence="2" type="ORF">H7C19_08570</name>
</gene>
<feature type="domain" description="Fibronectin type-III" evidence="1">
    <location>
        <begin position="78"/>
        <end position="165"/>
    </location>
</feature>
<accession>A0A7X0RQQ7</accession>
<keyword evidence="3" id="KW-1185">Reference proteome</keyword>
<evidence type="ECO:0000313" key="3">
    <source>
        <dbReference type="Proteomes" id="UP000547209"/>
    </source>
</evidence>
<dbReference type="Proteomes" id="UP000547209">
    <property type="component" value="Unassembled WGS sequence"/>
</dbReference>
<reference evidence="2 3" key="1">
    <citation type="submission" date="2020-08" db="EMBL/GenBank/DDBJ databases">
        <title>Cohnella phylogeny.</title>
        <authorList>
            <person name="Dunlap C."/>
        </authorList>
    </citation>
    <scope>NUCLEOTIDE SEQUENCE [LARGE SCALE GENOMIC DNA]</scope>
    <source>
        <strain evidence="2 3">DSM 28246</strain>
    </source>
</reference>
<dbReference type="InterPro" id="IPR003961">
    <property type="entry name" value="FN3_dom"/>
</dbReference>
<dbReference type="CDD" id="cd00063">
    <property type="entry name" value="FN3"/>
    <property type="match status" value="1"/>
</dbReference>
<comment type="caution">
    <text evidence="2">The sequence shown here is derived from an EMBL/GenBank/DDBJ whole genome shotgun (WGS) entry which is preliminary data.</text>
</comment>
<proteinExistence type="predicted"/>
<dbReference type="InterPro" id="IPR013783">
    <property type="entry name" value="Ig-like_fold"/>
</dbReference>
<dbReference type="Pfam" id="PF00041">
    <property type="entry name" value="fn3"/>
    <property type="match status" value="1"/>
</dbReference>
<dbReference type="AlphaFoldDB" id="A0A7X0RQQ7"/>
<dbReference type="EMBL" id="JACJVP010000011">
    <property type="protein sequence ID" value="MBB6670741.1"/>
    <property type="molecule type" value="Genomic_DNA"/>
</dbReference>
<dbReference type="Gene3D" id="2.60.40.10">
    <property type="entry name" value="Immunoglobulins"/>
    <property type="match status" value="1"/>
</dbReference>
<evidence type="ECO:0000313" key="2">
    <source>
        <dbReference type="EMBL" id="MBB6670741.1"/>
    </source>
</evidence>
<organism evidence="2 3">
    <name type="scientific">Cohnella nanjingensis</name>
    <dbReference type="NCBI Taxonomy" id="1387779"/>
    <lineage>
        <taxon>Bacteria</taxon>
        <taxon>Bacillati</taxon>
        <taxon>Bacillota</taxon>
        <taxon>Bacilli</taxon>
        <taxon>Bacillales</taxon>
        <taxon>Paenibacillaceae</taxon>
        <taxon>Cohnella</taxon>
    </lineage>
</organism>
<dbReference type="SMART" id="SM00060">
    <property type="entry name" value="FN3"/>
    <property type="match status" value="1"/>
</dbReference>
<dbReference type="Gene3D" id="2.60.120.560">
    <property type="entry name" value="Exo-inulinase, domain 1"/>
    <property type="match status" value="1"/>
</dbReference>
<name>A0A7X0RQQ7_9BACL</name>